<organism evidence="1 2">
    <name type="scientific">Vaccinium darrowii</name>
    <dbReference type="NCBI Taxonomy" id="229202"/>
    <lineage>
        <taxon>Eukaryota</taxon>
        <taxon>Viridiplantae</taxon>
        <taxon>Streptophyta</taxon>
        <taxon>Embryophyta</taxon>
        <taxon>Tracheophyta</taxon>
        <taxon>Spermatophyta</taxon>
        <taxon>Magnoliopsida</taxon>
        <taxon>eudicotyledons</taxon>
        <taxon>Gunneridae</taxon>
        <taxon>Pentapetalae</taxon>
        <taxon>asterids</taxon>
        <taxon>Ericales</taxon>
        <taxon>Ericaceae</taxon>
        <taxon>Vaccinioideae</taxon>
        <taxon>Vaccinieae</taxon>
        <taxon>Vaccinium</taxon>
    </lineage>
</organism>
<evidence type="ECO:0000313" key="2">
    <source>
        <dbReference type="Proteomes" id="UP000828048"/>
    </source>
</evidence>
<dbReference type="Proteomes" id="UP000828048">
    <property type="component" value="Chromosome 1"/>
</dbReference>
<gene>
    <name evidence="1" type="ORF">Vadar_021365</name>
</gene>
<evidence type="ECO:0000313" key="1">
    <source>
        <dbReference type="EMBL" id="KAH7843850.1"/>
    </source>
</evidence>
<protein>
    <submittedName>
        <fullName evidence="1">Uncharacterized protein</fullName>
    </submittedName>
</protein>
<name>A0ACB7XTH2_9ERIC</name>
<dbReference type="EMBL" id="CM037151">
    <property type="protein sequence ID" value="KAH7843850.1"/>
    <property type="molecule type" value="Genomic_DNA"/>
</dbReference>
<comment type="caution">
    <text evidence="1">The sequence shown here is derived from an EMBL/GenBank/DDBJ whole genome shotgun (WGS) entry which is preliminary data.</text>
</comment>
<reference evidence="1 2" key="1">
    <citation type="journal article" date="2021" name="Hortic Res">
        <title>High-quality reference genome and annotation aids understanding of berry development for evergreen blueberry (Vaccinium darrowii).</title>
        <authorList>
            <person name="Yu J."/>
            <person name="Hulse-Kemp A.M."/>
            <person name="Babiker E."/>
            <person name="Staton M."/>
        </authorList>
    </citation>
    <scope>NUCLEOTIDE SEQUENCE [LARGE SCALE GENOMIC DNA]</scope>
    <source>
        <strain evidence="2">cv. NJ 8807/NJ 8810</strain>
        <tissue evidence="1">Young leaf</tissue>
    </source>
</reference>
<accession>A0ACB7XTH2</accession>
<sequence length="195" mass="20449">MVAYLKLLILILLSVLIRKGSCQKCTLDNLNVFEERSGREIGGQPEWIVTVTNNCNCTRTGIVLACKDFHTAGNVDTSLLVPTPDGRCLLKGGKPVQPKGIRGRCCAADAWHGIGAYGLGEVDAPSTVVGVVGEPSSVAGGAGGEKAVAMTAACGRVSVGIGSFVHQIFHLEYKGLGKKRLGKKQIDGIWGFGVL</sequence>
<keyword evidence="2" id="KW-1185">Reference proteome</keyword>
<proteinExistence type="predicted"/>